<evidence type="ECO:0000256" key="10">
    <source>
        <dbReference type="ARBA" id="ARBA00022840"/>
    </source>
</evidence>
<dbReference type="eggNOG" id="COG0784">
    <property type="taxonomic scope" value="Bacteria"/>
</dbReference>
<dbReference type="NCBIfam" id="TIGR00229">
    <property type="entry name" value="sensory_box"/>
    <property type="match status" value="3"/>
</dbReference>
<evidence type="ECO:0000259" key="23">
    <source>
        <dbReference type="PROSITE" id="PS50112"/>
    </source>
</evidence>
<dbReference type="CDD" id="cd17546">
    <property type="entry name" value="REC_hyHK_CKI1_RcsC-like"/>
    <property type="match status" value="1"/>
</dbReference>
<dbReference type="SUPFAM" id="SSF55874">
    <property type="entry name" value="ATPase domain of HSP90 chaperone/DNA topoisomerase II/histidine kinase"/>
    <property type="match status" value="1"/>
</dbReference>
<dbReference type="PROSITE" id="PS50109">
    <property type="entry name" value="HIS_KIN"/>
    <property type="match status" value="1"/>
</dbReference>
<dbReference type="STRING" id="314344.AL013_03160"/>
<dbReference type="CDD" id="cd18773">
    <property type="entry name" value="PDC1_HK_sensor"/>
    <property type="match status" value="1"/>
</dbReference>
<dbReference type="Pfam" id="PF02743">
    <property type="entry name" value="dCache_1"/>
    <property type="match status" value="1"/>
</dbReference>
<protein>
    <recommendedName>
        <fullName evidence="17">Sensor protein FixL</fullName>
        <ecNumber evidence="3">2.7.13.3</ecNumber>
    </recommendedName>
    <alternativeName>
        <fullName evidence="16">Sensory/regulatory protein RpfC</fullName>
    </alternativeName>
</protein>
<comment type="subcellular location">
    <subcellularLocation>
        <location evidence="2">Cell membrane</location>
        <topology evidence="2">Multi-pass membrane protein</topology>
    </subcellularLocation>
</comment>
<evidence type="ECO:0000256" key="4">
    <source>
        <dbReference type="ARBA" id="ARBA00022475"/>
    </source>
</evidence>
<evidence type="ECO:0000256" key="19">
    <source>
        <dbReference type="PROSITE-ProRule" id="PRU00169"/>
    </source>
</evidence>
<dbReference type="PROSITE" id="PS50110">
    <property type="entry name" value="RESPONSE_REGULATORY"/>
    <property type="match status" value="1"/>
</dbReference>
<comment type="function">
    <text evidence="14">Putative oxygen sensor; modulates the activity of FixJ, a transcriptional activator of nitrogen fixation fixK gene. FixL probably acts as a kinase that phosphorylates FixJ.</text>
</comment>
<dbReference type="InterPro" id="IPR011006">
    <property type="entry name" value="CheY-like_superfamily"/>
</dbReference>
<dbReference type="SUPFAM" id="SSF52172">
    <property type="entry name" value="CheY-like"/>
    <property type="match status" value="1"/>
</dbReference>
<dbReference type="Gene3D" id="1.10.287.130">
    <property type="match status" value="1"/>
</dbReference>
<evidence type="ECO:0000256" key="2">
    <source>
        <dbReference type="ARBA" id="ARBA00004651"/>
    </source>
</evidence>
<dbReference type="InterPro" id="IPR003661">
    <property type="entry name" value="HisK_dim/P_dom"/>
</dbReference>
<dbReference type="HOGENOM" id="CLU_252007_0_0_0"/>
<gene>
    <name evidence="26" type="ORF">SPV1_08366</name>
</gene>
<dbReference type="SUPFAM" id="SSF55785">
    <property type="entry name" value="PYP-like sensor domain (PAS domain)"/>
    <property type="match status" value="3"/>
</dbReference>
<dbReference type="Pfam" id="PF13426">
    <property type="entry name" value="PAS_9"/>
    <property type="match status" value="3"/>
</dbReference>
<dbReference type="Gene3D" id="3.30.450.20">
    <property type="entry name" value="PAS domain"/>
    <property type="match status" value="3"/>
</dbReference>
<comment type="subunit">
    <text evidence="15">At low DSF concentrations, interacts with RpfF.</text>
</comment>
<evidence type="ECO:0000259" key="24">
    <source>
        <dbReference type="PROSITE" id="PS50113"/>
    </source>
</evidence>
<dbReference type="Gene3D" id="3.30.565.10">
    <property type="entry name" value="Histidine kinase-like ATPase, C-terminal domain"/>
    <property type="match status" value="1"/>
</dbReference>
<feature type="modified residue" description="4-aspartylphosphate" evidence="19">
    <location>
        <position position="1222"/>
    </location>
</feature>
<feature type="domain" description="PAS" evidence="23">
    <location>
        <begin position="636"/>
        <end position="689"/>
    </location>
</feature>
<dbReference type="Proteomes" id="UP000005297">
    <property type="component" value="Unassembled WGS sequence"/>
</dbReference>
<evidence type="ECO:0000313" key="26">
    <source>
        <dbReference type="EMBL" id="EAU54417.1"/>
    </source>
</evidence>
<evidence type="ECO:0000256" key="17">
    <source>
        <dbReference type="ARBA" id="ARBA00070616"/>
    </source>
</evidence>
<dbReference type="Pfam" id="PF02518">
    <property type="entry name" value="HATPase_c"/>
    <property type="match status" value="1"/>
</dbReference>
<dbReference type="CDD" id="cd00130">
    <property type="entry name" value="PAS"/>
    <property type="match status" value="3"/>
</dbReference>
<dbReference type="InterPro" id="IPR003594">
    <property type="entry name" value="HATPase_dom"/>
</dbReference>
<feature type="domain" description="PAS" evidence="23">
    <location>
        <begin position="384"/>
        <end position="454"/>
    </location>
</feature>
<evidence type="ECO:0000256" key="18">
    <source>
        <dbReference type="PROSITE-ProRule" id="PRU00110"/>
    </source>
</evidence>
<dbReference type="Pfam" id="PF01627">
    <property type="entry name" value="Hpt"/>
    <property type="match status" value="1"/>
</dbReference>
<evidence type="ECO:0000256" key="20">
    <source>
        <dbReference type="SAM" id="Phobius"/>
    </source>
</evidence>
<feature type="domain" description="Histidine kinase" evidence="21">
    <location>
        <begin position="781"/>
        <end position="1007"/>
    </location>
</feature>
<keyword evidence="27" id="KW-1185">Reference proteome</keyword>
<evidence type="ECO:0000259" key="22">
    <source>
        <dbReference type="PROSITE" id="PS50110"/>
    </source>
</evidence>
<evidence type="ECO:0000256" key="14">
    <source>
        <dbReference type="ARBA" id="ARBA00059827"/>
    </source>
</evidence>
<evidence type="ECO:0000256" key="12">
    <source>
        <dbReference type="ARBA" id="ARBA00023012"/>
    </source>
</evidence>
<comment type="catalytic activity">
    <reaction evidence="1">
        <text>ATP + protein L-histidine = ADP + protein N-phospho-L-histidine.</text>
        <dbReference type="EC" id="2.7.13.3"/>
    </reaction>
</comment>
<dbReference type="InterPro" id="IPR000014">
    <property type="entry name" value="PAS"/>
</dbReference>
<dbReference type="RefSeq" id="WP_009849197.1">
    <property type="nucleotide sequence ID" value="NZ_DS022294.1"/>
</dbReference>
<dbReference type="eggNOG" id="COG4251">
    <property type="taxonomic scope" value="Bacteria"/>
</dbReference>
<evidence type="ECO:0000256" key="5">
    <source>
        <dbReference type="ARBA" id="ARBA00022553"/>
    </source>
</evidence>
<evidence type="ECO:0000256" key="16">
    <source>
        <dbReference type="ARBA" id="ARBA00068150"/>
    </source>
</evidence>
<evidence type="ECO:0000256" key="15">
    <source>
        <dbReference type="ARBA" id="ARBA00064003"/>
    </source>
</evidence>
<dbReference type="eggNOG" id="COG2202">
    <property type="taxonomic scope" value="Bacteria"/>
</dbReference>
<evidence type="ECO:0000259" key="21">
    <source>
        <dbReference type="PROSITE" id="PS50109"/>
    </source>
</evidence>
<dbReference type="InterPro" id="IPR036890">
    <property type="entry name" value="HATPase_C_sf"/>
</dbReference>
<dbReference type="PANTHER" id="PTHR45339:SF3">
    <property type="entry name" value="HISTIDINE KINASE"/>
    <property type="match status" value="1"/>
</dbReference>
<dbReference type="InterPro" id="IPR001789">
    <property type="entry name" value="Sig_transdc_resp-reg_receiver"/>
</dbReference>
<dbReference type="PANTHER" id="PTHR45339">
    <property type="entry name" value="HYBRID SIGNAL TRANSDUCTION HISTIDINE KINASE J"/>
    <property type="match status" value="1"/>
</dbReference>
<dbReference type="Gene3D" id="3.40.50.2300">
    <property type="match status" value="1"/>
</dbReference>
<dbReference type="eggNOG" id="COG2205">
    <property type="taxonomic scope" value="Bacteria"/>
</dbReference>
<dbReference type="GO" id="GO:0000155">
    <property type="term" value="F:phosphorelay sensor kinase activity"/>
    <property type="evidence" value="ECO:0007669"/>
    <property type="project" value="InterPro"/>
</dbReference>
<dbReference type="InterPro" id="IPR001610">
    <property type="entry name" value="PAC"/>
</dbReference>
<reference evidence="26 27" key="1">
    <citation type="submission" date="2006-09" db="EMBL/GenBank/DDBJ databases">
        <authorList>
            <person name="Emerson D."/>
            <person name="Ferriera S."/>
            <person name="Johnson J."/>
            <person name="Kravitz S."/>
            <person name="Halpern A."/>
            <person name="Remington K."/>
            <person name="Beeson K."/>
            <person name="Tran B."/>
            <person name="Rogers Y.-H."/>
            <person name="Friedman R."/>
            <person name="Venter J.C."/>
        </authorList>
    </citation>
    <scope>NUCLEOTIDE SEQUENCE [LARGE SCALE GENOMIC DNA]</scope>
    <source>
        <strain evidence="26 27">PV-1</strain>
    </source>
</reference>
<dbReference type="PROSITE" id="PS50113">
    <property type="entry name" value="PAC"/>
    <property type="match status" value="3"/>
</dbReference>
<organism evidence="26 27">
    <name type="scientific">Mariprofundus ferrooxydans PV-1</name>
    <dbReference type="NCBI Taxonomy" id="314345"/>
    <lineage>
        <taxon>Bacteria</taxon>
        <taxon>Pseudomonadati</taxon>
        <taxon>Pseudomonadota</taxon>
        <taxon>Candidatius Mariprofundia</taxon>
        <taxon>Mariprofundales</taxon>
        <taxon>Mariprofundaceae</taxon>
        <taxon>Mariprofundus</taxon>
    </lineage>
</organism>
<dbReference type="SMART" id="SM00387">
    <property type="entry name" value="HATPase_c"/>
    <property type="match status" value="1"/>
</dbReference>
<proteinExistence type="predicted"/>
<evidence type="ECO:0000259" key="25">
    <source>
        <dbReference type="PROSITE" id="PS50894"/>
    </source>
</evidence>
<dbReference type="EC" id="2.7.13.3" evidence="3"/>
<evidence type="ECO:0000256" key="6">
    <source>
        <dbReference type="ARBA" id="ARBA00022679"/>
    </source>
</evidence>
<feature type="domain" description="Response regulatory" evidence="22">
    <location>
        <begin position="1173"/>
        <end position="1290"/>
    </location>
</feature>
<dbReference type="PROSITE" id="PS50894">
    <property type="entry name" value="HPT"/>
    <property type="match status" value="1"/>
</dbReference>
<feature type="domain" description="PAC" evidence="24">
    <location>
        <begin position="709"/>
        <end position="763"/>
    </location>
</feature>
<keyword evidence="6" id="KW-0808">Transferase</keyword>
<feature type="domain" description="PAC" evidence="24">
    <location>
        <begin position="461"/>
        <end position="511"/>
    </location>
</feature>
<dbReference type="InterPro" id="IPR000700">
    <property type="entry name" value="PAS-assoc_C"/>
</dbReference>
<dbReference type="PRINTS" id="PR00344">
    <property type="entry name" value="BCTRLSENSOR"/>
</dbReference>
<dbReference type="SMART" id="SM00091">
    <property type="entry name" value="PAS"/>
    <property type="match status" value="3"/>
</dbReference>
<dbReference type="InterPro" id="IPR036097">
    <property type="entry name" value="HisK_dim/P_sf"/>
</dbReference>
<keyword evidence="12" id="KW-0902">Two-component regulatory system</keyword>
<feature type="domain" description="PAC" evidence="24">
    <location>
        <begin position="588"/>
        <end position="640"/>
    </location>
</feature>
<feature type="transmembrane region" description="Helical" evidence="20">
    <location>
        <begin position="34"/>
        <end position="54"/>
    </location>
</feature>
<dbReference type="SMART" id="SM00388">
    <property type="entry name" value="HisKA"/>
    <property type="match status" value="1"/>
</dbReference>
<dbReference type="SMART" id="SM00073">
    <property type="entry name" value="HPT"/>
    <property type="match status" value="1"/>
</dbReference>
<dbReference type="InterPro" id="IPR036641">
    <property type="entry name" value="HPT_dom_sf"/>
</dbReference>
<evidence type="ECO:0000256" key="11">
    <source>
        <dbReference type="ARBA" id="ARBA00022989"/>
    </source>
</evidence>
<feature type="modified residue" description="Phosphohistidine" evidence="18">
    <location>
        <position position="1364"/>
    </location>
</feature>
<evidence type="ECO:0000313" key="27">
    <source>
        <dbReference type="Proteomes" id="UP000005297"/>
    </source>
</evidence>
<evidence type="ECO:0000256" key="9">
    <source>
        <dbReference type="ARBA" id="ARBA00022777"/>
    </source>
</evidence>
<keyword evidence="7 20" id="KW-0812">Transmembrane</keyword>
<dbReference type="SUPFAM" id="SSF47384">
    <property type="entry name" value="Homodimeric domain of signal transducing histidine kinase"/>
    <property type="match status" value="1"/>
</dbReference>
<keyword evidence="11 20" id="KW-1133">Transmembrane helix</keyword>
<comment type="caution">
    <text evidence="26">The sequence shown here is derived from an EMBL/GenBank/DDBJ whole genome shotgun (WGS) entry which is preliminary data.</text>
</comment>
<dbReference type="Pfam" id="PF00512">
    <property type="entry name" value="HisKA"/>
    <property type="match status" value="1"/>
</dbReference>
<dbReference type="CDD" id="cd16922">
    <property type="entry name" value="HATPase_EvgS-ArcB-TorS-like"/>
    <property type="match status" value="1"/>
</dbReference>
<evidence type="ECO:0000256" key="1">
    <source>
        <dbReference type="ARBA" id="ARBA00000085"/>
    </source>
</evidence>
<dbReference type="InterPro" id="IPR035965">
    <property type="entry name" value="PAS-like_dom_sf"/>
</dbReference>
<feature type="transmembrane region" description="Helical" evidence="20">
    <location>
        <begin position="355"/>
        <end position="375"/>
    </location>
</feature>
<keyword evidence="8" id="KW-0547">Nucleotide-binding</keyword>
<dbReference type="InterPro" id="IPR004358">
    <property type="entry name" value="Sig_transdc_His_kin-like_C"/>
</dbReference>
<keyword evidence="10" id="KW-0067">ATP-binding</keyword>
<dbReference type="InterPro" id="IPR005467">
    <property type="entry name" value="His_kinase_dom"/>
</dbReference>
<evidence type="ECO:0000256" key="8">
    <source>
        <dbReference type="ARBA" id="ARBA00022741"/>
    </source>
</evidence>
<dbReference type="SMART" id="SM00086">
    <property type="entry name" value="PAC"/>
    <property type="match status" value="3"/>
</dbReference>
<evidence type="ECO:0000256" key="7">
    <source>
        <dbReference type="ARBA" id="ARBA00022692"/>
    </source>
</evidence>
<keyword evidence="9 26" id="KW-0418">Kinase</keyword>
<dbReference type="Pfam" id="PF00072">
    <property type="entry name" value="Response_reg"/>
    <property type="match status" value="1"/>
</dbReference>
<name>Q0EYZ0_9PROT</name>
<keyword evidence="13 20" id="KW-0472">Membrane</keyword>
<dbReference type="SMART" id="SM00448">
    <property type="entry name" value="REC"/>
    <property type="match status" value="1"/>
</dbReference>
<feature type="domain" description="HPt" evidence="25">
    <location>
        <begin position="1325"/>
        <end position="1421"/>
    </location>
</feature>
<dbReference type="InterPro" id="IPR033479">
    <property type="entry name" value="dCache_1"/>
</dbReference>
<accession>Q0EYZ0</accession>
<dbReference type="FunFam" id="3.30.565.10:FF:000010">
    <property type="entry name" value="Sensor histidine kinase RcsC"/>
    <property type="match status" value="1"/>
</dbReference>
<sequence>MNEVDSAGKPINKPDNSLLISITRWSGLHRAEQLLLLVSLFIVWFSAVSAINLIHSGYEQRVENQLTTLLKSAGQSIQIWSHDRKAVVENLATDEALLKETESLLQSPRDKRSLLTAPEQERLRNMFLSFLKGGNLRGFFIIDRNNISLASSRDINVGTVNLLAEQPDLIRKMWQGKVVISQVQLSDVPMPKQTAVDVGTRDLNMFVGSPIRDQKGRIIALLTLRIDPNATLFALLDRVRPGHTGEAYLFDRQGLMLSPSRFRKDLINMGLIKPNESSVTRVYIRDNSESRTTGLTRMAASATQGNQGFDISGYPDYRGIKVVGAWQWEKALDLGLTVEQDFDEAYALFFEMRSLIYAAGMVASIALLLLALFFGRGRRRVQETQNRLSAVVEHTVDSVVVINHLGIIESVNPAVEKVFGYQASELLGNNVSMLMPEPHRGVHNDYISRFMDSGDARVIGIGREVEAIRSDGSLFPAELTVSRFELDSGTHFAGTLRDLTQRKKAEAELEAERKSNEITKRALERGNIGEFWVNVHTAAILRVNDWACDYLKYSREELLNMTIPEIAPEFPMELFPQTMEEIRGQGWARLESFHRARDGSVIPLEFIVDYVKAKDAKDDIIIAFSLDISERKQIEDELRMMSLVAAETDNGVVVTGLDQKIKWVNPGFTDITGYDFDEVIGRKPGDFLHGPKTEQDAVSCLGTAIRKQERVATDITNYGKNGEPYILHIEIMPIRDESGEVVEFIALESNVTEQRRADKEIKEAKEAAELANRAKSSFLAAMSHEIRTPLNGVVGTIDLLEHTRLESNQRDMVRTARDSSLTLMGIIDDVLDFSKIEAGKLELDDAPVSLQRVVEGCVESMQPLAAKNNIELLVFCEPAIPEVMGDLVRLRQILLNLTGNAIKFSAGLKSGRQGRVEVSAALESVEEQDVKIRLSVKDNGIGMSADAQEKLFRPFVQAESSTTRRFGGTGLGLAISRRLVEMMGGHIEVESRLDQGACFSVALTMKVALDQQVTPDSGLAGLQVLLVKGHPEAVRIIDVYLRFAGVIVTLATPADALERFKTLVNNDGEVLLVIDSQGEEERTNQMRAEMRKIAAGKKELRFLMIGRGRRRYVRPSAEDGMALDINAMRRSTLVNAVASLAGLESPEQGDQEQDYSYIIELPTREEAKAEGRLVLVAEDNETNRNVLRQQLAMLGFVAEMAEDGVQALEMWRKERYPLLLTDCHMPELDGYNLARAIREEEGDIRHTNIVAITADALKGTAEKCLAAGMDDYVTKPMQIPELRGILEKWSSDRPVEQGEDLLPDVSAVSPSIDPEALSSLLGSHEPEMLARFYADFLETSMTTVEQIKTAHAKGDLRKAGELAHKLKSAARTVGANELADCCLAIEQAGKAGNGQDLDLQVSRFSLLFEEVCDWLEQRNASEQGRGK</sequence>
<dbReference type="InParanoid" id="Q0EYZ0"/>
<dbReference type="InterPro" id="IPR008207">
    <property type="entry name" value="Sig_transdc_His_kin_Hpt_dom"/>
</dbReference>
<evidence type="ECO:0000256" key="3">
    <source>
        <dbReference type="ARBA" id="ARBA00012438"/>
    </source>
</evidence>
<evidence type="ECO:0000256" key="13">
    <source>
        <dbReference type="ARBA" id="ARBA00023136"/>
    </source>
</evidence>
<dbReference type="PROSITE" id="PS50112">
    <property type="entry name" value="PAS"/>
    <property type="match status" value="2"/>
</dbReference>
<dbReference type="CDD" id="cd00082">
    <property type="entry name" value="HisKA"/>
    <property type="match status" value="1"/>
</dbReference>
<dbReference type="CDD" id="cd00088">
    <property type="entry name" value="HPT"/>
    <property type="match status" value="1"/>
</dbReference>
<keyword evidence="4" id="KW-1003">Cell membrane</keyword>
<dbReference type="GO" id="GO:0005524">
    <property type="term" value="F:ATP binding"/>
    <property type="evidence" value="ECO:0007669"/>
    <property type="project" value="UniProtKB-KW"/>
</dbReference>
<dbReference type="EMBL" id="AATS01000008">
    <property type="protein sequence ID" value="EAU54417.1"/>
    <property type="molecule type" value="Genomic_DNA"/>
</dbReference>
<dbReference type="Gene3D" id="1.20.120.160">
    <property type="entry name" value="HPT domain"/>
    <property type="match status" value="1"/>
</dbReference>
<keyword evidence="5 19" id="KW-0597">Phosphoprotein</keyword>
<dbReference type="FunFam" id="1.10.287.130:FF:000002">
    <property type="entry name" value="Two-component osmosensing histidine kinase"/>
    <property type="match status" value="1"/>
</dbReference>
<dbReference type="GO" id="GO:0005886">
    <property type="term" value="C:plasma membrane"/>
    <property type="evidence" value="ECO:0007669"/>
    <property type="project" value="UniProtKB-SubCell"/>
</dbReference>
<dbReference type="FunFam" id="3.30.450.20:FF:000060">
    <property type="entry name" value="Sensor protein FixL"/>
    <property type="match status" value="1"/>
</dbReference>
<dbReference type="SUPFAM" id="SSF47226">
    <property type="entry name" value="Histidine-containing phosphotransfer domain, HPT domain"/>
    <property type="match status" value="1"/>
</dbReference>